<protein>
    <submittedName>
        <fullName evidence="1">EcsC family protein</fullName>
    </submittedName>
</protein>
<accession>A0ABS1VLG2</accession>
<comment type="caution">
    <text evidence="1">The sequence shown here is derived from an EMBL/GenBank/DDBJ whole genome shotgun (WGS) entry which is preliminary data.</text>
</comment>
<gene>
    <name evidence="1" type="ORF">JKJ07_14025</name>
</gene>
<evidence type="ECO:0000313" key="2">
    <source>
        <dbReference type="Proteomes" id="UP000598996"/>
    </source>
</evidence>
<dbReference type="Pfam" id="PF12787">
    <property type="entry name" value="EcsC"/>
    <property type="match status" value="1"/>
</dbReference>
<dbReference type="InterPro" id="IPR024787">
    <property type="entry name" value="EcsC"/>
</dbReference>
<evidence type="ECO:0000313" key="1">
    <source>
        <dbReference type="EMBL" id="MBL7255433.1"/>
    </source>
</evidence>
<reference evidence="1 2" key="1">
    <citation type="submission" date="2021-01" db="EMBL/GenBank/DDBJ databases">
        <title>Actinoplanes sp. nov. LDG1-01 isolated from lichen.</title>
        <authorList>
            <person name="Saeng-In P."/>
            <person name="Phongsopitanun W."/>
            <person name="Kanchanasin P."/>
            <person name="Yuki M."/>
            <person name="Kudo T."/>
            <person name="Ohkuma M."/>
            <person name="Tanasupawat S."/>
        </authorList>
    </citation>
    <scope>NUCLEOTIDE SEQUENCE [LARGE SCALE GENOMIC DNA]</scope>
    <source>
        <strain evidence="1 2">LDG1-01</strain>
    </source>
</reference>
<dbReference type="Proteomes" id="UP000598996">
    <property type="component" value="Unassembled WGS sequence"/>
</dbReference>
<sequence length="334" mass="36368">MSEGPGEAPVMSPYEERRWAELQRHWAKKAERRQLLPPKARAAIGGAGRQVKETARKAGQAVANVTPPVVKDGLGTVADAALVPVAKQAVHLLELVTDWTTELVDPEKVLEHHRAAGREVEKLADLKGLDLEQLDDFTRTMALKWRTSGALQGGAMGALAMVPFAGGVAALTLDMVAMHVLSTAVATRVCYAYGFDVNDDEMKHLVDRMVVRAYRSQAPKVETARKAGAAFNVAKDRVRWSQKLRDDHRLMAAVEKLMKQFANGRAVPVDKVAKAMPVVAVIAGAGTNAYVLGDVVRQARFYAQTLYLAEKYGQPVPENLRRQDDGEGETAAVL</sequence>
<keyword evidence="2" id="KW-1185">Reference proteome</keyword>
<name>A0ABS1VLG2_9ACTN</name>
<dbReference type="RefSeq" id="WP_202991953.1">
    <property type="nucleotide sequence ID" value="NZ_JAENHO010000004.1"/>
</dbReference>
<proteinExistence type="predicted"/>
<organism evidence="1 2">
    <name type="scientific">Paractinoplanes lichenicola</name>
    <dbReference type="NCBI Taxonomy" id="2802976"/>
    <lineage>
        <taxon>Bacteria</taxon>
        <taxon>Bacillati</taxon>
        <taxon>Actinomycetota</taxon>
        <taxon>Actinomycetes</taxon>
        <taxon>Micromonosporales</taxon>
        <taxon>Micromonosporaceae</taxon>
        <taxon>Paractinoplanes</taxon>
    </lineage>
</organism>
<dbReference type="EMBL" id="JAENHO010000004">
    <property type="protein sequence ID" value="MBL7255433.1"/>
    <property type="molecule type" value="Genomic_DNA"/>
</dbReference>